<name>A0AB39JBI7_9VIRU</name>
<sequence length="77" mass="9099">MDGPTINNNAEYVENNDIIVLKKMYLYDENDMKKMYAIDDSSLPYKVYDYNSYKKNKAFVELGIVEVKNKKNYLSKI</sequence>
<gene>
    <name evidence="1" type="ORF">FloV-SA2_00188</name>
</gene>
<dbReference type="EMBL" id="PP542043">
    <property type="protein sequence ID" value="XDO02007.1"/>
    <property type="molecule type" value="Genomic_DNA"/>
</dbReference>
<accession>A0AB39JBI7</accession>
<protein>
    <submittedName>
        <fullName evidence="1">Uncharacterized protein</fullName>
    </submittedName>
</protein>
<reference evidence="1" key="1">
    <citation type="submission" date="2024-03" db="EMBL/GenBank/DDBJ databases">
        <title>Eukaryotic viruses encode the ribosomal protein eL40.</title>
        <authorList>
            <person name="Thomy J."/>
            <person name="Schvarcz C.R."/>
            <person name="McBeain K.A."/>
            <person name="Edwards K.F."/>
            <person name="Steward G.F."/>
        </authorList>
    </citation>
    <scope>NUCLEOTIDE SEQUENCE</scope>
    <source>
        <strain evidence="1">FloV-SA2</strain>
    </source>
</reference>
<organism evidence="1">
    <name type="scientific">Florenciella sp. virus SA2</name>
    <dbReference type="NCBI Taxonomy" id="3240092"/>
    <lineage>
        <taxon>Viruses</taxon>
    </lineage>
</organism>
<proteinExistence type="predicted"/>
<evidence type="ECO:0000313" key="1">
    <source>
        <dbReference type="EMBL" id="XDO02007.1"/>
    </source>
</evidence>